<comment type="caution">
    <text evidence="3">The sequence shown here is derived from an EMBL/GenBank/DDBJ whole genome shotgun (WGS) entry which is preliminary data.</text>
</comment>
<keyword evidence="2" id="KW-1133">Transmembrane helix</keyword>
<organism evidence="3 4">
    <name type="scientific">Rathayibacter caricis DSM 15933</name>
    <dbReference type="NCBI Taxonomy" id="1328867"/>
    <lineage>
        <taxon>Bacteria</taxon>
        <taxon>Bacillati</taxon>
        <taxon>Actinomycetota</taxon>
        <taxon>Actinomycetes</taxon>
        <taxon>Micrococcales</taxon>
        <taxon>Microbacteriaceae</taxon>
        <taxon>Rathayibacter</taxon>
    </lineage>
</organism>
<evidence type="ECO:0000313" key="4">
    <source>
        <dbReference type="Proteomes" id="UP000241085"/>
    </source>
</evidence>
<dbReference type="AlphaFoldDB" id="A0A2T4UTZ1"/>
<feature type="region of interest" description="Disordered" evidence="1">
    <location>
        <begin position="75"/>
        <end position="103"/>
    </location>
</feature>
<evidence type="ECO:0000256" key="2">
    <source>
        <dbReference type="SAM" id="Phobius"/>
    </source>
</evidence>
<evidence type="ECO:0000313" key="3">
    <source>
        <dbReference type="EMBL" id="PTL72995.1"/>
    </source>
</evidence>
<name>A0A2T4UTZ1_9MICO</name>
<keyword evidence="4" id="KW-1185">Reference proteome</keyword>
<reference evidence="3 4" key="1">
    <citation type="submission" date="2018-03" db="EMBL/GenBank/DDBJ databases">
        <title>Bacteriophage NCPPB3778 and a type I-E CRISPR drive the evolution of the US Biological Select Agent, Rathayibacter toxicus.</title>
        <authorList>
            <person name="Davis E.W.II."/>
            <person name="Tabima J.F."/>
            <person name="Weisberg A.J."/>
            <person name="Dantas Lopes L."/>
            <person name="Wiseman M.S."/>
            <person name="Wiseman M.S."/>
            <person name="Pupko T."/>
            <person name="Belcher M.S."/>
            <person name="Sechler A.J."/>
            <person name="Tancos M.A."/>
            <person name="Schroeder B.K."/>
            <person name="Murray T.D."/>
            <person name="Luster D.G."/>
            <person name="Schneider W.L."/>
            <person name="Rogers E."/>
            <person name="Andreote F.D."/>
            <person name="Grunwald N.J."/>
            <person name="Putnam M.L."/>
            <person name="Chang J.H."/>
        </authorList>
    </citation>
    <scope>NUCLEOTIDE SEQUENCE [LARGE SCALE GENOMIC DNA]</scope>
    <source>
        <strain evidence="3 4">DSM 15933</strain>
    </source>
</reference>
<evidence type="ECO:0000256" key="1">
    <source>
        <dbReference type="SAM" id="MobiDB-lite"/>
    </source>
</evidence>
<protein>
    <submittedName>
        <fullName evidence="3">Uncharacterized protein</fullName>
    </submittedName>
</protein>
<feature type="compositionally biased region" description="Pro residues" evidence="1">
    <location>
        <begin position="80"/>
        <end position="102"/>
    </location>
</feature>
<sequence>MNDKPVIDPARDRAFRAMIVENARAGSARPSLRGRASLLIGLVVAALLVSGGGVALAVTGVLPGPVSAPAPVETVTVTPTPTPTPTPTTVPAPPPEPEPTPTPTAADVGSWTIGFDGVGPIAFGGTTASATAALDTTDLAPFDFGVEECRADYRQLPGNDRSFVGVDSDEAGAVDGIEVADYPSDEGVQLGGALPRTAEGVSTGSTREELLAAYPGLVEEAPVAGDGLYSLAGPEGRTLWFRVASATETVAAITLTAFSDYTIGGCGA</sequence>
<keyword evidence="2" id="KW-0472">Membrane</keyword>
<keyword evidence="2" id="KW-0812">Transmembrane</keyword>
<dbReference type="RefSeq" id="WP_107574589.1">
    <property type="nucleotide sequence ID" value="NZ_PZPL01000001.1"/>
</dbReference>
<gene>
    <name evidence="3" type="ORF">C1I63_09140</name>
</gene>
<dbReference type="EMBL" id="PZPL01000001">
    <property type="protein sequence ID" value="PTL72995.1"/>
    <property type="molecule type" value="Genomic_DNA"/>
</dbReference>
<accession>A0A2T4UTZ1</accession>
<feature type="transmembrane region" description="Helical" evidence="2">
    <location>
        <begin position="38"/>
        <end position="62"/>
    </location>
</feature>
<dbReference type="Proteomes" id="UP000241085">
    <property type="component" value="Unassembled WGS sequence"/>
</dbReference>
<proteinExistence type="predicted"/>